<reference evidence="1 2" key="1">
    <citation type="submission" date="2023-08" db="EMBL/GenBank/DDBJ databases">
        <title>Microbacterium psychrotolerans sp. nov., a psychrotolerant bacterium isolated from soil in Heilongjiang Province, China.</title>
        <authorList>
            <person name="An P."/>
            <person name="Zhao D."/>
            <person name="Xiang H."/>
        </authorList>
    </citation>
    <scope>NUCLEOTIDE SEQUENCE [LARGE SCALE GENOMIC DNA]</scope>
    <source>
        <strain evidence="1 2">QXD-8</strain>
    </source>
</reference>
<evidence type="ECO:0008006" key="3">
    <source>
        <dbReference type="Google" id="ProtNLM"/>
    </source>
</evidence>
<dbReference type="SUPFAM" id="SSF53474">
    <property type="entry name" value="alpha/beta-Hydrolases"/>
    <property type="match status" value="1"/>
</dbReference>
<keyword evidence="2" id="KW-1185">Reference proteome</keyword>
<dbReference type="Gene3D" id="3.40.50.1820">
    <property type="entry name" value="alpha/beta hydrolase"/>
    <property type="match status" value="1"/>
</dbReference>
<sequence length="206" mass="21920">MTRAAAPDAAYEHRSFGAPGAERTVFLLREGVSTLSDPLHDATTRRDVRVVAIGLTVDDIDDPVAYRGTTPAEATARRIAQFVTEERGDRSAGLVGVATAGEVAIQVAALVGDGVDRLALLAVPRPESELGGHAVAELLENIAAKTLLMNARKDPDAANAAARWFAERLPSARVEMVPQTSDPESRLVLAEVWERVLSHVAPGTLR</sequence>
<organism evidence="1 2">
    <name type="scientific">Microbacterium psychrotolerans</name>
    <dbReference type="NCBI Taxonomy" id="3068321"/>
    <lineage>
        <taxon>Bacteria</taxon>
        <taxon>Bacillati</taxon>
        <taxon>Actinomycetota</taxon>
        <taxon>Actinomycetes</taxon>
        <taxon>Micrococcales</taxon>
        <taxon>Microbacteriaceae</taxon>
        <taxon>Microbacterium</taxon>
    </lineage>
</organism>
<dbReference type="RefSeq" id="WP_308869652.1">
    <property type="nucleotide sequence ID" value="NZ_JAVFWO010000006.1"/>
</dbReference>
<evidence type="ECO:0000313" key="2">
    <source>
        <dbReference type="Proteomes" id="UP001235133"/>
    </source>
</evidence>
<comment type="caution">
    <text evidence="1">The sequence shown here is derived from an EMBL/GenBank/DDBJ whole genome shotgun (WGS) entry which is preliminary data.</text>
</comment>
<protein>
    <recommendedName>
        <fullName evidence="3">Alpha/beta hydrolase</fullName>
    </recommendedName>
</protein>
<evidence type="ECO:0000313" key="1">
    <source>
        <dbReference type="EMBL" id="MDQ7879994.1"/>
    </source>
</evidence>
<proteinExistence type="predicted"/>
<name>A0ABU0Z5W5_9MICO</name>
<gene>
    <name evidence="1" type="ORF">Q9R08_18540</name>
</gene>
<dbReference type="EMBL" id="JAVFWO010000006">
    <property type="protein sequence ID" value="MDQ7879994.1"/>
    <property type="molecule type" value="Genomic_DNA"/>
</dbReference>
<dbReference type="InterPro" id="IPR029058">
    <property type="entry name" value="AB_hydrolase_fold"/>
</dbReference>
<accession>A0ABU0Z5W5</accession>
<dbReference type="Proteomes" id="UP001235133">
    <property type="component" value="Unassembled WGS sequence"/>
</dbReference>